<dbReference type="RefSeq" id="WP_147905105.1">
    <property type="nucleotide sequence ID" value="NZ_BAAAGC010000015.1"/>
</dbReference>
<keyword evidence="3" id="KW-1185">Reference proteome</keyword>
<evidence type="ECO:0000313" key="3">
    <source>
        <dbReference type="Proteomes" id="UP000321814"/>
    </source>
</evidence>
<comment type="caution">
    <text evidence="2">The sequence shown here is derived from an EMBL/GenBank/DDBJ whole genome shotgun (WGS) entry which is preliminary data.</text>
</comment>
<proteinExistence type="predicted"/>
<organism evidence="2 3">
    <name type="scientific">Rheinheimera tangshanensis</name>
    <dbReference type="NCBI Taxonomy" id="400153"/>
    <lineage>
        <taxon>Bacteria</taxon>
        <taxon>Pseudomonadati</taxon>
        <taxon>Pseudomonadota</taxon>
        <taxon>Gammaproteobacteria</taxon>
        <taxon>Chromatiales</taxon>
        <taxon>Chromatiaceae</taxon>
        <taxon>Rheinheimera</taxon>
    </lineage>
</organism>
<feature type="signal peptide" evidence="1">
    <location>
        <begin position="1"/>
        <end position="17"/>
    </location>
</feature>
<feature type="chain" id="PRO_5022706345" description="DUF3299 domain-containing protein" evidence="1">
    <location>
        <begin position="18"/>
        <end position="128"/>
    </location>
</feature>
<evidence type="ECO:0000313" key="2">
    <source>
        <dbReference type="EMBL" id="TXK78982.1"/>
    </source>
</evidence>
<dbReference type="EMBL" id="VRLR01000012">
    <property type="protein sequence ID" value="TXK78982.1"/>
    <property type="molecule type" value="Genomic_DNA"/>
</dbReference>
<keyword evidence="1" id="KW-0732">Signal</keyword>
<evidence type="ECO:0008006" key="4">
    <source>
        <dbReference type="Google" id="ProtNLM"/>
    </source>
</evidence>
<name>A0A5C8LTQ9_9GAMM</name>
<sequence>MKSICSLLCFVSLFTQAAPMDLLWTSEKLLIAGQQSRLPHEPPWPVKQADLVAYSMTGVIPEGVKCQLELRLQQELLLSLPCSKRYILKRPLRITPGIRVELYLHNTNLFSPGETVTLRNRLSLEVAE</sequence>
<protein>
    <recommendedName>
        <fullName evidence="4">DUF3299 domain-containing protein</fullName>
    </recommendedName>
</protein>
<reference evidence="2 3" key="1">
    <citation type="submission" date="2019-08" db="EMBL/GenBank/DDBJ databases">
        <title>Draft genome analysis of Rheinheimera tangshanensis isolated from the roots of fresh rice plants (Oryza sativa).</title>
        <authorList>
            <person name="Yu Q."/>
            <person name="Qi Y."/>
            <person name="Zhang H."/>
            <person name="Pu J."/>
        </authorList>
    </citation>
    <scope>NUCLEOTIDE SEQUENCE [LARGE SCALE GENOMIC DNA]</scope>
    <source>
        <strain evidence="2 3">JA3-B52</strain>
    </source>
</reference>
<dbReference type="Proteomes" id="UP000321814">
    <property type="component" value="Unassembled WGS sequence"/>
</dbReference>
<accession>A0A5C8LTQ9</accession>
<evidence type="ECO:0000256" key="1">
    <source>
        <dbReference type="SAM" id="SignalP"/>
    </source>
</evidence>
<dbReference type="AlphaFoldDB" id="A0A5C8LTQ9"/>
<gene>
    <name evidence="2" type="ORF">FU839_15620</name>
</gene>
<dbReference type="OrthoDB" id="5770624at2"/>